<keyword evidence="2" id="KW-1185">Reference proteome</keyword>
<protein>
    <submittedName>
        <fullName evidence="1">Uncharacterized protein</fullName>
    </submittedName>
</protein>
<reference evidence="1" key="2">
    <citation type="journal article" date="2023" name="IMA Fungus">
        <title>Comparative genomic study of the Penicillium genus elucidates a diverse pangenome and 15 lateral gene transfer events.</title>
        <authorList>
            <person name="Petersen C."/>
            <person name="Sorensen T."/>
            <person name="Nielsen M.R."/>
            <person name="Sondergaard T.E."/>
            <person name="Sorensen J.L."/>
            <person name="Fitzpatrick D.A."/>
            <person name="Frisvad J.C."/>
            <person name="Nielsen K.L."/>
        </authorList>
    </citation>
    <scope>NUCLEOTIDE SEQUENCE</scope>
    <source>
        <strain evidence="1">IBT 15544</strain>
    </source>
</reference>
<sequence length="134" mass="14608">MLSTKNDVGNLLISTNSGTNDPYVTRGISAFDVGSIQSKALPHERGLPQTEGDKQCALKARTTAEPIGKGGVTIQLSAPELPRGTMWRHEFIIRRVLIQSYEPRPISDLMGYKQQEELSGQGVVIICSDGPRSK</sequence>
<accession>A0A9W9N9C0</accession>
<name>A0A9W9N9C0_9EURO</name>
<dbReference type="EMBL" id="JAPQKR010000005">
    <property type="protein sequence ID" value="KAJ5215566.1"/>
    <property type="molecule type" value="Genomic_DNA"/>
</dbReference>
<evidence type="ECO:0000313" key="1">
    <source>
        <dbReference type="EMBL" id="KAJ5215566.1"/>
    </source>
</evidence>
<dbReference type="GeneID" id="83176336"/>
<gene>
    <name evidence="1" type="ORF">N7498_001973</name>
</gene>
<dbReference type="RefSeq" id="XP_058311379.1">
    <property type="nucleotide sequence ID" value="XM_058449035.1"/>
</dbReference>
<reference evidence="1" key="1">
    <citation type="submission" date="2022-12" db="EMBL/GenBank/DDBJ databases">
        <authorList>
            <person name="Petersen C."/>
        </authorList>
    </citation>
    <scope>NUCLEOTIDE SEQUENCE</scope>
    <source>
        <strain evidence="1">IBT 15544</strain>
    </source>
</reference>
<comment type="caution">
    <text evidence="1">The sequence shown here is derived from an EMBL/GenBank/DDBJ whole genome shotgun (WGS) entry which is preliminary data.</text>
</comment>
<dbReference type="AlphaFoldDB" id="A0A9W9N9C0"/>
<proteinExistence type="predicted"/>
<dbReference type="Proteomes" id="UP001150904">
    <property type="component" value="Unassembled WGS sequence"/>
</dbReference>
<organism evidence="1 2">
    <name type="scientific">Penicillium cinerascens</name>
    <dbReference type="NCBI Taxonomy" id="70096"/>
    <lineage>
        <taxon>Eukaryota</taxon>
        <taxon>Fungi</taxon>
        <taxon>Dikarya</taxon>
        <taxon>Ascomycota</taxon>
        <taxon>Pezizomycotina</taxon>
        <taxon>Eurotiomycetes</taxon>
        <taxon>Eurotiomycetidae</taxon>
        <taxon>Eurotiales</taxon>
        <taxon>Aspergillaceae</taxon>
        <taxon>Penicillium</taxon>
    </lineage>
</organism>
<evidence type="ECO:0000313" key="2">
    <source>
        <dbReference type="Proteomes" id="UP001150904"/>
    </source>
</evidence>